<keyword evidence="9" id="KW-0862">Zinc</keyword>
<feature type="compositionally biased region" description="Polar residues" evidence="13">
    <location>
        <begin position="460"/>
        <end position="477"/>
    </location>
</feature>
<dbReference type="GO" id="GO:0005634">
    <property type="term" value="C:nucleus"/>
    <property type="evidence" value="ECO:0007669"/>
    <property type="project" value="UniProtKB-SubCell"/>
</dbReference>
<feature type="compositionally biased region" description="Polar residues" evidence="13">
    <location>
        <begin position="495"/>
        <end position="506"/>
    </location>
</feature>
<feature type="domain" description="Lariat debranching enzyme C-terminal" evidence="14">
    <location>
        <begin position="576"/>
        <end position="724"/>
    </location>
</feature>
<feature type="region of interest" description="Disordered" evidence="13">
    <location>
        <begin position="306"/>
        <end position="359"/>
    </location>
</feature>
<dbReference type="InterPro" id="IPR007708">
    <property type="entry name" value="DBR1_C"/>
</dbReference>
<accession>A0A2I1CCF2</accession>
<comment type="cofactor">
    <cofactor evidence="1">
        <name>Mn(2+)</name>
        <dbReference type="ChEBI" id="CHEBI:29035"/>
    </cofactor>
</comment>
<dbReference type="GeneID" id="36538446"/>
<comment type="subcellular location">
    <subcellularLocation>
        <location evidence="4">Nucleus</location>
    </subcellularLocation>
</comment>
<dbReference type="Pfam" id="PF05011">
    <property type="entry name" value="DBR1"/>
    <property type="match status" value="1"/>
</dbReference>
<dbReference type="PANTHER" id="PTHR12849:SF0">
    <property type="entry name" value="LARIAT DEBRANCHING ENZYME"/>
    <property type="match status" value="1"/>
</dbReference>
<keyword evidence="11" id="KW-0464">Manganese</keyword>
<feature type="compositionally biased region" description="Basic and acidic residues" evidence="13">
    <location>
        <begin position="319"/>
        <end position="330"/>
    </location>
</feature>
<evidence type="ECO:0000256" key="13">
    <source>
        <dbReference type="SAM" id="MobiDB-lite"/>
    </source>
</evidence>
<keyword evidence="8" id="KW-0378">Hydrolase</keyword>
<evidence type="ECO:0000313" key="15">
    <source>
        <dbReference type="EMBL" id="PKX95308.1"/>
    </source>
</evidence>
<evidence type="ECO:0000256" key="5">
    <source>
        <dbReference type="ARBA" id="ARBA00006045"/>
    </source>
</evidence>
<keyword evidence="10" id="KW-0408">Iron</keyword>
<organism evidence="15 16">
    <name type="scientific">Aspergillus novofumigatus (strain IBT 16806)</name>
    <dbReference type="NCBI Taxonomy" id="1392255"/>
    <lineage>
        <taxon>Eukaryota</taxon>
        <taxon>Fungi</taxon>
        <taxon>Dikarya</taxon>
        <taxon>Ascomycota</taxon>
        <taxon>Pezizomycotina</taxon>
        <taxon>Eurotiomycetes</taxon>
        <taxon>Eurotiomycetidae</taxon>
        <taxon>Eurotiales</taxon>
        <taxon>Aspergillaceae</taxon>
        <taxon>Aspergillus</taxon>
        <taxon>Aspergillus subgen. Fumigati</taxon>
    </lineage>
</organism>
<dbReference type="InterPro" id="IPR004843">
    <property type="entry name" value="Calcineurin-like_PHP"/>
</dbReference>
<evidence type="ECO:0000256" key="10">
    <source>
        <dbReference type="ARBA" id="ARBA00023004"/>
    </source>
</evidence>
<evidence type="ECO:0000256" key="9">
    <source>
        <dbReference type="ARBA" id="ARBA00022833"/>
    </source>
</evidence>
<feature type="region of interest" description="Disordered" evidence="13">
    <location>
        <begin position="379"/>
        <end position="506"/>
    </location>
</feature>
<dbReference type="EMBL" id="MSZS01000003">
    <property type="protein sequence ID" value="PKX95308.1"/>
    <property type="molecule type" value="Genomic_DNA"/>
</dbReference>
<evidence type="ECO:0000313" key="16">
    <source>
        <dbReference type="Proteomes" id="UP000234474"/>
    </source>
</evidence>
<name>A0A2I1CCF2_ASPN1</name>
<evidence type="ECO:0000256" key="4">
    <source>
        <dbReference type="ARBA" id="ARBA00004123"/>
    </source>
</evidence>
<evidence type="ECO:0000256" key="3">
    <source>
        <dbReference type="ARBA" id="ARBA00001954"/>
    </source>
</evidence>
<feature type="compositionally biased region" description="Polar residues" evidence="13">
    <location>
        <begin position="263"/>
        <end position="280"/>
    </location>
</feature>
<feature type="compositionally biased region" description="Basic and acidic residues" evidence="13">
    <location>
        <begin position="413"/>
        <end position="433"/>
    </location>
</feature>
<dbReference type="CDD" id="cd00844">
    <property type="entry name" value="MPP_Dbr1_N"/>
    <property type="match status" value="1"/>
</dbReference>
<dbReference type="GO" id="GO:0046872">
    <property type="term" value="F:metal ion binding"/>
    <property type="evidence" value="ECO:0007669"/>
    <property type="project" value="UniProtKB-KW"/>
</dbReference>
<evidence type="ECO:0000256" key="7">
    <source>
        <dbReference type="ARBA" id="ARBA00022723"/>
    </source>
</evidence>
<dbReference type="SUPFAM" id="SSF56300">
    <property type="entry name" value="Metallo-dependent phosphatases"/>
    <property type="match status" value="1"/>
</dbReference>
<keyword evidence="12" id="KW-0539">Nucleus</keyword>
<evidence type="ECO:0000256" key="2">
    <source>
        <dbReference type="ARBA" id="ARBA00001947"/>
    </source>
</evidence>
<dbReference type="GO" id="GO:0000398">
    <property type="term" value="P:mRNA splicing, via spliceosome"/>
    <property type="evidence" value="ECO:0007669"/>
    <property type="project" value="TreeGrafter"/>
</dbReference>
<feature type="compositionally biased region" description="Polar residues" evidence="13">
    <location>
        <begin position="336"/>
        <end position="352"/>
    </location>
</feature>
<feature type="compositionally biased region" description="Acidic residues" evidence="13">
    <location>
        <begin position="449"/>
        <end position="459"/>
    </location>
</feature>
<dbReference type="VEuPathDB" id="FungiDB:P174DRAFT_502688"/>
<dbReference type="STRING" id="1392255.A0A2I1CCF2"/>
<feature type="region of interest" description="Disordered" evidence="13">
    <location>
        <begin position="729"/>
        <end position="774"/>
    </location>
</feature>
<comment type="caution">
    <text evidence="15">The sequence shown here is derived from an EMBL/GenBank/DDBJ whole genome shotgun (WGS) entry which is preliminary data.</text>
</comment>
<reference evidence="16" key="1">
    <citation type="journal article" date="2018" name="Proc. Natl. Acad. Sci. U.S.A.">
        <title>Linking secondary metabolites to gene clusters through genome sequencing of six diverse Aspergillus species.</title>
        <authorList>
            <person name="Kaerboelling I."/>
            <person name="Vesth T.C."/>
            <person name="Frisvad J.C."/>
            <person name="Nybo J.L."/>
            <person name="Theobald S."/>
            <person name="Kuo A."/>
            <person name="Bowyer P."/>
            <person name="Matsuda Y."/>
            <person name="Mondo S."/>
            <person name="Lyhne E.K."/>
            <person name="Kogle M.E."/>
            <person name="Clum A."/>
            <person name="Lipzen A."/>
            <person name="Salamov A."/>
            <person name="Ngan C.Y."/>
            <person name="Daum C."/>
            <person name="Chiniquy J."/>
            <person name="Barry K."/>
            <person name="LaButti K."/>
            <person name="Haridas S."/>
            <person name="Simmons B.A."/>
            <person name="Magnuson J.K."/>
            <person name="Mortensen U.H."/>
            <person name="Larsen T.O."/>
            <person name="Grigoriev I.V."/>
            <person name="Baker S.E."/>
            <person name="Andersen M.R."/>
        </authorList>
    </citation>
    <scope>NUCLEOTIDE SEQUENCE [LARGE SCALE GENOMIC DNA]</scope>
    <source>
        <strain evidence="16">IBT 16806</strain>
    </source>
</reference>
<dbReference type="OMA" id="QCARPFR"/>
<dbReference type="AlphaFoldDB" id="A0A2I1CCF2"/>
<dbReference type="Pfam" id="PF00149">
    <property type="entry name" value="Metallophos"/>
    <property type="match status" value="1"/>
</dbReference>
<dbReference type="PANTHER" id="PTHR12849">
    <property type="entry name" value="RNA LARIAT DEBRANCHING ENZYME"/>
    <property type="match status" value="1"/>
</dbReference>
<evidence type="ECO:0000259" key="14">
    <source>
        <dbReference type="SMART" id="SM01124"/>
    </source>
</evidence>
<feature type="compositionally biased region" description="Polar residues" evidence="13">
    <location>
        <begin position="550"/>
        <end position="563"/>
    </location>
</feature>
<comment type="cofactor">
    <cofactor evidence="2">
        <name>Zn(2+)</name>
        <dbReference type="ChEBI" id="CHEBI:29105"/>
    </cofactor>
</comment>
<dbReference type="InterPro" id="IPR029052">
    <property type="entry name" value="Metallo-depent_PP-like"/>
</dbReference>
<evidence type="ECO:0000256" key="1">
    <source>
        <dbReference type="ARBA" id="ARBA00001936"/>
    </source>
</evidence>
<dbReference type="SMART" id="SM01124">
    <property type="entry name" value="DBR1"/>
    <property type="match status" value="1"/>
</dbReference>
<feature type="region of interest" description="Disordered" evidence="13">
    <location>
        <begin position="539"/>
        <end position="574"/>
    </location>
</feature>
<sequence length="810" mass="90012">MEMSTANPAPLRVAFEGCGHGRLDDIYDSVARSATRRGWDGVDLVVIGGDFQAVRNSNDLACMSVPQKYKEIGDFHEYYSGKKTAPYLTVFIGGNHEASNYLFELYYGGWVAPNIYYLGAANVIRCGPLRIAGLSGIWKGYDYRKPHFERLPYNNDDVQSIYHVRELDVRKLLQIRTQVDLGLSHDWPNRVELCGDHETLFAKKHGFREDSNNGRLGSIAARFVLDRLRPAFWFSAHLHVKFNAVVQHGDNLQPDSLGPTRHIASSQRTPSNTSTLTTSFGMDGAVVTSLVLGDEDLPTEQAQVPHDLAENNGHAATTHGEDERLEEPPRELPAAQDTQQSDPVGLSRTSSPLKRVHDDNQTRISAWNNFHAVAARDEAAEDARRLEEPQDNSASQLPHSLTWRKISVDEDDPVRKVTKVEKPADENESETKKQKTGHAVSATKNSDEIPLDLDSDSDQEISTTTETQGATQKQVTVVAQPATPGVTGDGAPKPSGTTQQDKPQVGTLVSQDVRSLLPTSFSRPEGFVSQDVRNQLPASFSRVDGPVSQDVRNQLPSSFSRPQATPKPDPSVSEVVPETITNKTTQFLALDKCEPKRHFLELLEIPIVSEQNGSQCARPFRLEYDKEWLAITRVFADELQLGDPAVQMQPDRGQAFYKPLIEEAEQWVEENVVKAGKMMVPENFTPTAPFFDPTVPITTDESPPEFTNPQTAQFCELIGIENKFHLSDEERQARVEAGPRPNKPKPEGGWNRGRRRNYNNNNRGGGSQWRGREQGAVRDEVVGISAGKLTSDGFAVHMFFFSLTSRPNLC</sequence>
<dbReference type="RefSeq" id="XP_024683903.1">
    <property type="nucleotide sequence ID" value="XM_024831109.1"/>
</dbReference>
<evidence type="ECO:0000256" key="8">
    <source>
        <dbReference type="ARBA" id="ARBA00022801"/>
    </source>
</evidence>
<keyword evidence="16" id="KW-1185">Reference proteome</keyword>
<gene>
    <name evidence="15" type="ORF">P174DRAFT_502688</name>
</gene>
<comment type="cofactor">
    <cofactor evidence="3">
        <name>Fe(2+)</name>
        <dbReference type="ChEBI" id="CHEBI:29033"/>
    </cofactor>
</comment>
<dbReference type="OrthoDB" id="407609at2759"/>
<evidence type="ECO:0000256" key="11">
    <source>
        <dbReference type="ARBA" id="ARBA00023211"/>
    </source>
</evidence>
<dbReference type="GO" id="GO:0008419">
    <property type="term" value="F:RNA lariat debranching enzyme activity"/>
    <property type="evidence" value="ECO:0007669"/>
    <property type="project" value="UniProtKB-ARBA"/>
</dbReference>
<keyword evidence="7" id="KW-0479">Metal-binding</keyword>
<proteinExistence type="inferred from homology"/>
<feature type="compositionally biased region" description="Basic and acidic residues" evidence="13">
    <location>
        <begin position="379"/>
        <end position="388"/>
    </location>
</feature>
<dbReference type="InterPro" id="IPR041816">
    <property type="entry name" value="Dbr1_N"/>
</dbReference>
<feature type="region of interest" description="Disordered" evidence="13">
    <location>
        <begin position="256"/>
        <end position="280"/>
    </location>
</feature>
<comment type="similarity">
    <text evidence="5">Belongs to the lariat debranching enzyme family.</text>
</comment>
<protein>
    <submittedName>
        <fullName evidence="15">Putative RNA lariat debranching enzyme</fullName>
    </submittedName>
</protein>
<evidence type="ECO:0000256" key="12">
    <source>
        <dbReference type="ARBA" id="ARBA00023242"/>
    </source>
</evidence>
<keyword evidence="6" id="KW-0507">mRNA processing</keyword>
<dbReference type="Proteomes" id="UP000234474">
    <property type="component" value="Unassembled WGS sequence"/>
</dbReference>
<evidence type="ECO:0000256" key="6">
    <source>
        <dbReference type="ARBA" id="ARBA00022664"/>
    </source>
</evidence>